<evidence type="ECO:0000259" key="8">
    <source>
        <dbReference type="Pfam" id="PF01850"/>
    </source>
</evidence>
<dbReference type="PANTHER" id="PTHR33653">
    <property type="entry name" value="RIBONUCLEASE VAPC2"/>
    <property type="match status" value="1"/>
</dbReference>
<keyword evidence="6" id="KW-0460">Magnesium</keyword>
<evidence type="ECO:0000256" key="1">
    <source>
        <dbReference type="ARBA" id="ARBA00001946"/>
    </source>
</evidence>
<evidence type="ECO:0000313" key="9">
    <source>
        <dbReference type="EMBL" id="AOX01923.1"/>
    </source>
</evidence>
<dbReference type="GO" id="GO:0004518">
    <property type="term" value="F:nuclease activity"/>
    <property type="evidence" value="ECO:0007669"/>
    <property type="project" value="UniProtKB-KW"/>
</dbReference>
<dbReference type="PANTHER" id="PTHR33653:SF1">
    <property type="entry name" value="RIBONUCLEASE VAPC2"/>
    <property type="match status" value="1"/>
</dbReference>
<dbReference type="SUPFAM" id="SSF88723">
    <property type="entry name" value="PIN domain-like"/>
    <property type="match status" value="1"/>
</dbReference>
<evidence type="ECO:0000256" key="5">
    <source>
        <dbReference type="ARBA" id="ARBA00022801"/>
    </source>
</evidence>
<comment type="cofactor">
    <cofactor evidence="1">
        <name>Mg(2+)</name>
        <dbReference type="ChEBI" id="CHEBI:18420"/>
    </cofactor>
</comment>
<comment type="similarity">
    <text evidence="7">Belongs to the PINc/VapC protein family.</text>
</comment>
<dbReference type="AlphaFoldDB" id="A0A1D8TWK6"/>
<dbReference type="GO" id="GO:0016787">
    <property type="term" value="F:hydrolase activity"/>
    <property type="evidence" value="ECO:0007669"/>
    <property type="project" value="UniProtKB-KW"/>
</dbReference>
<feature type="domain" description="PIN" evidence="8">
    <location>
        <begin position="28"/>
        <end position="131"/>
    </location>
</feature>
<evidence type="ECO:0000256" key="3">
    <source>
        <dbReference type="ARBA" id="ARBA00022722"/>
    </source>
</evidence>
<dbReference type="RefSeq" id="WP_070394351.1">
    <property type="nucleotide sequence ID" value="NZ_CP017599.1"/>
</dbReference>
<accession>A0A1D8TWK6</accession>
<dbReference type="Pfam" id="PF01850">
    <property type="entry name" value="PIN"/>
    <property type="match status" value="1"/>
</dbReference>
<evidence type="ECO:0000256" key="7">
    <source>
        <dbReference type="ARBA" id="ARBA00038093"/>
    </source>
</evidence>
<gene>
    <name evidence="9" type="ORF">BJP34_23045</name>
</gene>
<evidence type="ECO:0000256" key="6">
    <source>
        <dbReference type="ARBA" id="ARBA00022842"/>
    </source>
</evidence>
<evidence type="ECO:0000313" key="10">
    <source>
        <dbReference type="Proteomes" id="UP000177870"/>
    </source>
</evidence>
<dbReference type="STRING" id="1458985.BJP34_23045"/>
<evidence type="ECO:0000256" key="4">
    <source>
        <dbReference type="ARBA" id="ARBA00022723"/>
    </source>
</evidence>
<evidence type="ECO:0000256" key="2">
    <source>
        <dbReference type="ARBA" id="ARBA00022649"/>
    </source>
</evidence>
<name>A0A1D8TWK6_9CYAN</name>
<dbReference type="EMBL" id="CP017599">
    <property type="protein sequence ID" value="AOX01923.1"/>
    <property type="molecule type" value="Genomic_DNA"/>
</dbReference>
<dbReference type="InterPro" id="IPR050556">
    <property type="entry name" value="Type_II_TA_system_RNase"/>
</dbReference>
<organism evidence="9 10">
    <name type="scientific">Moorena producens PAL-8-15-08-1</name>
    <dbReference type="NCBI Taxonomy" id="1458985"/>
    <lineage>
        <taxon>Bacteria</taxon>
        <taxon>Bacillati</taxon>
        <taxon>Cyanobacteriota</taxon>
        <taxon>Cyanophyceae</taxon>
        <taxon>Coleofasciculales</taxon>
        <taxon>Coleofasciculaceae</taxon>
        <taxon>Moorena</taxon>
    </lineage>
</organism>
<reference evidence="10" key="1">
    <citation type="submission" date="2016-10" db="EMBL/GenBank/DDBJ databases">
        <title>Comparative genomics uncovers the prolific and rare metabolic potential of the cyanobacterial genus Moorea.</title>
        <authorList>
            <person name="Leao T."/>
            <person name="Castelao G."/>
            <person name="Korobeynikov A."/>
            <person name="Monroe E.A."/>
            <person name="Podell S."/>
            <person name="Glukhov E."/>
            <person name="Allen E."/>
            <person name="Gerwick W.H."/>
            <person name="Gerwick L."/>
        </authorList>
    </citation>
    <scope>NUCLEOTIDE SEQUENCE [LARGE SCALE GENOMIC DNA]</scope>
    <source>
        <strain evidence="10">PAL-8-15-08-1</strain>
    </source>
</reference>
<dbReference type="Proteomes" id="UP000177870">
    <property type="component" value="Chromosome"/>
</dbReference>
<keyword evidence="2" id="KW-1277">Toxin-antitoxin system</keyword>
<dbReference type="CDD" id="cd09881">
    <property type="entry name" value="PIN_VapC4-5_FitB-like"/>
    <property type="match status" value="1"/>
</dbReference>
<dbReference type="GO" id="GO:0046872">
    <property type="term" value="F:metal ion binding"/>
    <property type="evidence" value="ECO:0007669"/>
    <property type="project" value="UniProtKB-KW"/>
</dbReference>
<keyword evidence="4" id="KW-0479">Metal-binding</keyword>
<dbReference type="InterPro" id="IPR002716">
    <property type="entry name" value="PIN_dom"/>
</dbReference>
<keyword evidence="5" id="KW-0378">Hydrolase</keyword>
<dbReference type="KEGG" id="mpro:BJP34_23045"/>
<proteinExistence type="inferred from homology"/>
<sequence>MSLWILDTDHLSLLQRGHLGIRKQITTRKSQEIAITIISAEEQIRGRLSIIRRAKSPNQLVLAYRRLKELLDDMATINVLDFTPEASLIYNDLVRQKIRIGTRDLRIAAIALAVKGTVVTRNQRDFNNVPGLKVEDWTLEG</sequence>
<protein>
    <submittedName>
        <fullName evidence="9">Nucleic acid-binding protein</fullName>
    </submittedName>
</protein>
<keyword evidence="3" id="KW-0540">Nuclease</keyword>
<dbReference type="OrthoDB" id="574223at2"/>
<dbReference type="Gene3D" id="3.40.50.1010">
    <property type="entry name" value="5'-nuclease"/>
    <property type="match status" value="1"/>
</dbReference>
<dbReference type="InterPro" id="IPR029060">
    <property type="entry name" value="PIN-like_dom_sf"/>
</dbReference>